<reference evidence="3" key="1">
    <citation type="submission" date="2018-05" db="EMBL/GenBank/DDBJ databases">
        <title>Leptospira yasudae sp. nov. and Leptospira stimsonii sp. nov., two pathogenic species of the genus Leptospira isolated from environmental sources.</title>
        <authorList>
            <person name="Casanovas-Massana A."/>
            <person name="Hamond C."/>
            <person name="Santos L.A."/>
            <person name="Hacker K.P."/>
            <person name="Balassiano I."/>
            <person name="Medeiros M.A."/>
            <person name="Reis M.G."/>
            <person name="Ko A.I."/>
            <person name="Wunder E.A."/>
        </authorList>
    </citation>
    <scope>NUCLEOTIDE SEQUENCE [LARGE SCALE GENOMIC DNA]</scope>
    <source>
        <strain evidence="3">B21</strain>
    </source>
</reference>
<organism evidence="2 3">
    <name type="scientific">Leptospira yasudae</name>
    <dbReference type="NCBI Taxonomy" id="2202201"/>
    <lineage>
        <taxon>Bacteria</taxon>
        <taxon>Pseudomonadati</taxon>
        <taxon>Spirochaetota</taxon>
        <taxon>Spirochaetia</taxon>
        <taxon>Leptospirales</taxon>
        <taxon>Leptospiraceae</taxon>
        <taxon>Leptospira</taxon>
    </lineage>
</organism>
<accession>A0ABX9M6T5</accession>
<dbReference type="Proteomes" id="UP000285569">
    <property type="component" value="Unassembled WGS sequence"/>
</dbReference>
<evidence type="ECO:0008006" key="4">
    <source>
        <dbReference type="Google" id="ProtNLM"/>
    </source>
</evidence>
<keyword evidence="1" id="KW-1133">Transmembrane helix</keyword>
<keyword evidence="1" id="KW-0812">Transmembrane</keyword>
<comment type="caution">
    <text evidence="2">The sequence shown here is derived from an EMBL/GenBank/DDBJ whole genome shotgun (WGS) entry which is preliminary data.</text>
</comment>
<keyword evidence="1" id="KW-0472">Membrane</keyword>
<feature type="transmembrane region" description="Helical" evidence="1">
    <location>
        <begin position="12"/>
        <end position="28"/>
    </location>
</feature>
<proteinExistence type="predicted"/>
<dbReference type="EMBL" id="QHCR01000002">
    <property type="protein sequence ID" value="RHX81629.1"/>
    <property type="molecule type" value="Genomic_DNA"/>
</dbReference>
<evidence type="ECO:0000313" key="3">
    <source>
        <dbReference type="Proteomes" id="UP000285569"/>
    </source>
</evidence>
<gene>
    <name evidence="2" type="ORF">DLM77_06040</name>
</gene>
<evidence type="ECO:0000256" key="1">
    <source>
        <dbReference type="SAM" id="Phobius"/>
    </source>
</evidence>
<sequence length="119" mass="13766">MIGSEKALRSSFYILCIFMALNCFVGSRKDACKYNLQEGNLASNCDYVAFGLYANSQNTDSNTLQERLKTLNYLLLECFKYHERLRECEKEEYKYMPAIYGINSNPTSDANAERIVREK</sequence>
<evidence type="ECO:0000313" key="2">
    <source>
        <dbReference type="EMBL" id="RHX81629.1"/>
    </source>
</evidence>
<keyword evidence="3" id="KW-1185">Reference proteome</keyword>
<reference evidence="2 3" key="2">
    <citation type="journal article" date="2020" name="Int. J. Syst. Evol. Microbiol.">
        <title>Leptospira yasudae sp. nov. and Leptospira stimsonii sp. nov., two new species of the pathogenic group isolated from environmental sources.</title>
        <authorList>
            <person name="Casanovas-Massana A."/>
            <person name="Hamond C."/>
            <person name="Santos L.A."/>
            <person name="de Oliveira D."/>
            <person name="Hacker K.P."/>
            <person name="Balassiano I."/>
            <person name="Costa F."/>
            <person name="Medeiros M.A."/>
            <person name="Reis M.G."/>
            <person name="Ko A.I."/>
            <person name="Wunder E.A."/>
        </authorList>
    </citation>
    <scope>NUCLEOTIDE SEQUENCE [LARGE SCALE GENOMIC DNA]</scope>
    <source>
        <strain evidence="2 3">B21</strain>
    </source>
</reference>
<name>A0ABX9M6T5_9LEPT</name>
<protein>
    <recommendedName>
        <fullName evidence="4">Lipoprotein</fullName>
    </recommendedName>
</protein>